<name>A0A8K0NS51_LADFU</name>
<keyword evidence="4" id="KW-1003">Cell membrane</keyword>
<keyword evidence="14" id="KW-1185">Reference proteome</keyword>
<evidence type="ECO:0000256" key="1">
    <source>
        <dbReference type="ARBA" id="ARBA00004651"/>
    </source>
</evidence>
<dbReference type="EMBL" id="KZ308141">
    <property type="protein sequence ID" value="KAG8222680.1"/>
    <property type="molecule type" value="Genomic_DNA"/>
</dbReference>
<keyword evidence="6" id="KW-0375">Hydrogen ion transport</keyword>
<comment type="caution">
    <text evidence="13">The sequence shown here is derived from an EMBL/GenBank/DDBJ whole genome shotgun (WGS) entry which is preliminary data.</text>
</comment>
<feature type="transmembrane region" description="Helical" evidence="12">
    <location>
        <begin position="568"/>
        <end position="588"/>
    </location>
</feature>
<gene>
    <name evidence="13" type="ORF">J437_LFUL015877</name>
</gene>
<evidence type="ECO:0000313" key="14">
    <source>
        <dbReference type="Proteomes" id="UP000792457"/>
    </source>
</evidence>
<reference evidence="13" key="2">
    <citation type="submission" date="2017-10" db="EMBL/GenBank/DDBJ databases">
        <title>Ladona fulva Genome sequencing and assembly.</title>
        <authorList>
            <person name="Murali S."/>
            <person name="Richards S."/>
            <person name="Bandaranaike D."/>
            <person name="Bellair M."/>
            <person name="Blankenburg K."/>
            <person name="Chao H."/>
            <person name="Dinh H."/>
            <person name="Doddapaneni H."/>
            <person name="Dugan-Rocha S."/>
            <person name="Elkadiri S."/>
            <person name="Gnanaolivu R."/>
            <person name="Hernandez B."/>
            <person name="Skinner E."/>
            <person name="Javaid M."/>
            <person name="Lee S."/>
            <person name="Li M."/>
            <person name="Ming W."/>
            <person name="Munidasa M."/>
            <person name="Muniz J."/>
            <person name="Nguyen L."/>
            <person name="Hughes D."/>
            <person name="Osuji N."/>
            <person name="Pu L.-L."/>
            <person name="Puazo M."/>
            <person name="Qu C."/>
            <person name="Quiroz J."/>
            <person name="Raj R."/>
            <person name="Weissenberger G."/>
            <person name="Xin Y."/>
            <person name="Zou X."/>
            <person name="Han Y."/>
            <person name="Worley K."/>
            <person name="Muzny D."/>
            <person name="Gibbs R."/>
        </authorList>
    </citation>
    <scope>NUCLEOTIDE SEQUENCE</scope>
    <source>
        <strain evidence="13">Sampled in the wild</strain>
    </source>
</reference>
<keyword evidence="10" id="KW-0407">Ion channel</keyword>
<evidence type="ECO:0000256" key="11">
    <source>
        <dbReference type="SAM" id="MobiDB-lite"/>
    </source>
</evidence>
<evidence type="ECO:0000256" key="3">
    <source>
        <dbReference type="ARBA" id="ARBA00022448"/>
    </source>
</evidence>
<dbReference type="InterPro" id="IPR004878">
    <property type="entry name" value="Otopetrin"/>
</dbReference>
<feature type="transmembrane region" description="Helical" evidence="12">
    <location>
        <begin position="195"/>
        <end position="216"/>
    </location>
</feature>
<keyword evidence="8" id="KW-0406">Ion transport</keyword>
<evidence type="ECO:0000256" key="5">
    <source>
        <dbReference type="ARBA" id="ARBA00022692"/>
    </source>
</evidence>
<keyword evidence="5 12" id="KW-0812">Transmembrane</keyword>
<evidence type="ECO:0008006" key="15">
    <source>
        <dbReference type="Google" id="ProtNLM"/>
    </source>
</evidence>
<dbReference type="AlphaFoldDB" id="A0A8K0NS51"/>
<evidence type="ECO:0000256" key="8">
    <source>
        <dbReference type="ARBA" id="ARBA00023065"/>
    </source>
</evidence>
<evidence type="ECO:0000256" key="9">
    <source>
        <dbReference type="ARBA" id="ARBA00023136"/>
    </source>
</evidence>
<feature type="transmembrane region" description="Helical" evidence="12">
    <location>
        <begin position="45"/>
        <end position="63"/>
    </location>
</feature>
<feature type="transmembrane region" description="Helical" evidence="12">
    <location>
        <begin position="374"/>
        <end position="394"/>
    </location>
</feature>
<evidence type="ECO:0000256" key="2">
    <source>
        <dbReference type="ARBA" id="ARBA00006513"/>
    </source>
</evidence>
<keyword evidence="3" id="KW-0813">Transport</keyword>
<dbReference type="PANTHER" id="PTHR21522:SF58">
    <property type="entry name" value="AGAP000074-PA"/>
    <property type="match status" value="1"/>
</dbReference>
<feature type="transmembrane region" description="Helical" evidence="12">
    <location>
        <begin position="12"/>
        <end position="33"/>
    </location>
</feature>
<comment type="similarity">
    <text evidence="2">Belongs to the otopetrin family.</text>
</comment>
<dbReference type="OrthoDB" id="6429739at2759"/>
<keyword evidence="7 12" id="KW-1133">Transmembrane helix</keyword>
<protein>
    <recommendedName>
        <fullName evidence="15">Otopetrin-2</fullName>
    </recommendedName>
</protein>
<sequence>MECAEKKLEHLAAVLSCIYAVFIVTLGVVIYISDLISGESIMAEVFSIYLMTFGLIWLIYVYIDIKKQLTRRDTVTITSAYTCGKESSSAGSSINSREFRERKLQLSINMPWPRIAVCERDLNYNNNGRTQMLGSDSKTSNGYCFSQGRHSGSFYLKVGAAGFCFGHLIHSGLLLGHQVLFFTSDSKELADCAHIPTLILDIIYPTYSFFLLFFIFKYSNLKRETSKLGTYKVIINRCQELARFALMHCIASSLCFWIWTILRETMDSLHHSASSDELKDGNKSVTHGGDDDAAATYDSLSTSEFWRESEEPTITTTPAIESWTSAIPRVLPLTSYHEVGAQDLLKFLNGSSYTSDYCHGSSHLATIFENFSPYLYPFTIEYSILVVGVLFIIWQNIGGCKKYNLPINCCLVHTDITNSRINIESRRCSSVSIGEAYTQGDDTTSNFSRWHSRGFIANQCKRGDCNCGHPVSHCTENVFSSNLVIHADCHSANKGLFAGLIVLVGSVVSIILFFVAMADKEYVQMGLIVNSVTELILLIIMTLASGIAYHQLSRLDVNHHPVSLLDDLLLFLCIPAFFLYAIFSIVPAVEKTSYLSIINTVLQVIQVLLQTPFIIDGLRRCSNSPYLQRLKPGREVLTFLVVCNVAMWFIETFEIKSQAVRDDRNEFYGRVLWTTLSHMTLPLTMFYRFHSSVCLVDIWKSAYEPGGSSSRIAEAWHEHVSTKSALDMSKLTCSC</sequence>
<dbReference type="Proteomes" id="UP000792457">
    <property type="component" value="Unassembled WGS sequence"/>
</dbReference>
<evidence type="ECO:0000256" key="12">
    <source>
        <dbReference type="SAM" id="Phobius"/>
    </source>
</evidence>
<evidence type="ECO:0000313" key="13">
    <source>
        <dbReference type="EMBL" id="KAG8222680.1"/>
    </source>
</evidence>
<feature type="transmembrane region" description="Helical" evidence="12">
    <location>
        <begin position="154"/>
        <end position="175"/>
    </location>
</feature>
<dbReference type="Pfam" id="PF03189">
    <property type="entry name" value="Otopetrin"/>
    <property type="match status" value="1"/>
</dbReference>
<evidence type="ECO:0000256" key="7">
    <source>
        <dbReference type="ARBA" id="ARBA00022989"/>
    </source>
</evidence>
<dbReference type="PANTHER" id="PTHR21522">
    <property type="entry name" value="PROTON CHANNEL OTOP"/>
    <property type="match status" value="1"/>
</dbReference>
<evidence type="ECO:0000256" key="4">
    <source>
        <dbReference type="ARBA" id="ARBA00022475"/>
    </source>
</evidence>
<keyword evidence="9 12" id="KW-0472">Membrane</keyword>
<dbReference type="GO" id="GO:0015252">
    <property type="term" value="F:proton channel activity"/>
    <property type="evidence" value="ECO:0007669"/>
    <property type="project" value="InterPro"/>
</dbReference>
<feature type="transmembrane region" description="Helical" evidence="12">
    <location>
        <begin position="241"/>
        <end position="262"/>
    </location>
</feature>
<comment type="subcellular location">
    <subcellularLocation>
        <location evidence="1">Cell membrane</location>
        <topology evidence="1">Multi-pass membrane protein</topology>
    </subcellularLocation>
</comment>
<evidence type="ECO:0000256" key="6">
    <source>
        <dbReference type="ARBA" id="ARBA00022781"/>
    </source>
</evidence>
<proteinExistence type="inferred from homology"/>
<feature type="transmembrane region" description="Helical" evidence="12">
    <location>
        <begin position="522"/>
        <end position="547"/>
    </location>
</feature>
<organism evidence="13 14">
    <name type="scientific">Ladona fulva</name>
    <name type="common">Scarce chaser dragonfly</name>
    <name type="synonym">Libellula fulva</name>
    <dbReference type="NCBI Taxonomy" id="123851"/>
    <lineage>
        <taxon>Eukaryota</taxon>
        <taxon>Metazoa</taxon>
        <taxon>Ecdysozoa</taxon>
        <taxon>Arthropoda</taxon>
        <taxon>Hexapoda</taxon>
        <taxon>Insecta</taxon>
        <taxon>Pterygota</taxon>
        <taxon>Palaeoptera</taxon>
        <taxon>Odonata</taxon>
        <taxon>Epiprocta</taxon>
        <taxon>Anisoptera</taxon>
        <taxon>Libelluloidea</taxon>
        <taxon>Libellulidae</taxon>
        <taxon>Ladona</taxon>
    </lineage>
</organism>
<reference evidence="13" key="1">
    <citation type="submission" date="2013-04" db="EMBL/GenBank/DDBJ databases">
        <authorList>
            <person name="Qu J."/>
            <person name="Murali S.C."/>
            <person name="Bandaranaike D."/>
            <person name="Bellair M."/>
            <person name="Blankenburg K."/>
            <person name="Chao H."/>
            <person name="Dinh H."/>
            <person name="Doddapaneni H."/>
            <person name="Downs B."/>
            <person name="Dugan-Rocha S."/>
            <person name="Elkadiri S."/>
            <person name="Gnanaolivu R.D."/>
            <person name="Hernandez B."/>
            <person name="Javaid M."/>
            <person name="Jayaseelan J.C."/>
            <person name="Lee S."/>
            <person name="Li M."/>
            <person name="Ming W."/>
            <person name="Munidasa M."/>
            <person name="Muniz J."/>
            <person name="Nguyen L."/>
            <person name="Ongeri F."/>
            <person name="Osuji N."/>
            <person name="Pu L.-L."/>
            <person name="Puazo M."/>
            <person name="Qu C."/>
            <person name="Quiroz J."/>
            <person name="Raj R."/>
            <person name="Weissenberger G."/>
            <person name="Xin Y."/>
            <person name="Zou X."/>
            <person name="Han Y."/>
            <person name="Richards S."/>
            <person name="Worley K."/>
            <person name="Muzny D."/>
            <person name="Gibbs R."/>
        </authorList>
    </citation>
    <scope>NUCLEOTIDE SEQUENCE</scope>
    <source>
        <strain evidence="13">Sampled in the wild</strain>
    </source>
</reference>
<feature type="region of interest" description="Disordered" evidence="11">
    <location>
        <begin position="275"/>
        <end position="295"/>
    </location>
</feature>
<feature type="transmembrane region" description="Helical" evidence="12">
    <location>
        <begin position="496"/>
        <end position="516"/>
    </location>
</feature>
<accession>A0A8K0NS51</accession>
<evidence type="ECO:0000256" key="10">
    <source>
        <dbReference type="ARBA" id="ARBA00023303"/>
    </source>
</evidence>
<dbReference type="GO" id="GO:0005886">
    <property type="term" value="C:plasma membrane"/>
    <property type="evidence" value="ECO:0007669"/>
    <property type="project" value="UniProtKB-SubCell"/>
</dbReference>